<keyword evidence="5" id="KW-1185">Reference proteome</keyword>
<dbReference type="SUPFAM" id="SSF52540">
    <property type="entry name" value="P-loop containing nucleoside triphosphate hydrolases"/>
    <property type="match status" value="1"/>
</dbReference>
<gene>
    <name evidence="4" type="ORF">G3T16_12505</name>
</gene>
<dbReference type="EMBL" id="CP048711">
    <property type="protein sequence ID" value="QIB66110.1"/>
    <property type="molecule type" value="Genomic_DNA"/>
</dbReference>
<evidence type="ECO:0000256" key="2">
    <source>
        <dbReference type="PROSITE-ProRule" id="PRU01091"/>
    </source>
</evidence>
<dbReference type="Pfam" id="PF13191">
    <property type="entry name" value="AAA_16"/>
    <property type="match status" value="1"/>
</dbReference>
<dbReference type="GO" id="GO:0000160">
    <property type="term" value="P:phosphorelay signal transduction system"/>
    <property type="evidence" value="ECO:0007669"/>
    <property type="project" value="InterPro"/>
</dbReference>
<proteinExistence type="predicted"/>
<dbReference type="InterPro" id="IPR027417">
    <property type="entry name" value="P-loop_NTPase"/>
</dbReference>
<dbReference type="Proteomes" id="UP000477680">
    <property type="component" value="Chromosome"/>
</dbReference>
<dbReference type="SUPFAM" id="SSF46894">
    <property type="entry name" value="C-terminal effector domain of the bipartite response regulators"/>
    <property type="match status" value="1"/>
</dbReference>
<dbReference type="GO" id="GO:0006355">
    <property type="term" value="P:regulation of DNA-templated transcription"/>
    <property type="evidence" value="ECO:0007669"/>
    <property type="project" value="InterPro"/>
</dbReference>
<dbReference type="InterPro" id="IPR036388">
    <property type="entry name" value="WH-like_DNA-bd_sf"/>
</dbReference>
<dbReference type="RefSeq" id="WP_163495546.1">
    <property type="nucleotide sequence ID" value="NZ_CP048711.1"/>
</dbReference>
<evidence type="ECO:0000313" key="5">
    <source>
        <dbReference type="Proteomes" id="UP000477680"/>
    </source>
</evidence>
<dbReference type="InterPro" id="IPR041664">
    <property type="entry name" value="AAA_16"/>
</dbReference>
<name>A0A6C0U1W2_9GAMM</name>
<keyword evidence="1 2" id="KW-0238">DNA-binding</keyword>
<dbReference type="GO" id="GO:0003677">
    <property type="term" value="F:DNA binding"/>
    <property type="evidence" value="ECO:0007669"/>
    <property type="project" value="UniProtKB-UniRule"/>
</dbReference>
<dbReference type="AlphaFoldDB" id="A0A6C0U1W2"/>
<protein>
    <submittedName>
        <fullName evidence="4">AAA family ATPase</fullName>
    </submittedName>
</protein>
<sequence length="646" mass="71526">MRRKHKLLQSIDPVFVGRDAELEVLHSLLEPDGPGAMHVYGIAGIGKSRLLAVFAGQARAAGATFVVLDCRAMEPTAEGFLQELGPAIGGQTGDVRQASRRLGELGTRVVLVLDTYEVYHLMDSWLRRTLVAALPANVRLLCLGRERPLTAWRTLPGVRFHALALGPLEDAEAVDLLKYAGVPDRAATRIARVTHGHPLALQLAASAYVERPDLVFDEITLQQALEELTAMYLTDVRDPVTRRALEACAVVRRITVSLLQALLPDRAPRDTYDRLSSLPFVDPADDGLLIHDSVREAIARSLRARDPSGFLNYRKAAWLQLREEMRAAGRDELWRYTADMLYLIENPTVREAFFPSGTRSLAVEPATSDDGDAIAEIIESREGADASAHLQRWWRRRPDTFTVVHGRDGGVQGLCCKFLSDQVEPGWLEEDPITAAWCRHLEQHPLPARQQALFCRRWLGAADGEAPSEVQAAVWLDLKRTYMEQRPQLRRVYLTVKDLAAYAPVATRLGFEVLDGWEQQLDGAVFSSAVLDLGPDSVDGWLATLAAAELGIEQSSLLDADARELVVDGTRVALTPLEFGVIQYLSNRQGQAVSRTDLLRNVWDTEYFGGSNVVDTVVRSLRRKLGCHAGRVETVTGVGYRLRSQA</sequence>
<dbReference type="SMART" id="SM00862">
    <property type="entry name" value="Trans_reg_C"/>
    <property type="match status" value="1"/>
</dbReference>
<dbReference type="Gene3D" id="3.40.50.300">
    <property type="entry name" value="P-loop containing nucleotide triphosphate hydrolases"/>
    <property type="match status" value="1"/>
</dbReference>
<dbReference type="Gene3D" id="1.10.10.10">
    <property type="entry name" value="Winged helix-like DNA-binding domain superfamily/Winged helix DNA-binding domain"/>
    <property type="match status" value="1"/>
</dbReference>
<dbReference type="InterPro" id="IPR016032">
    <property type="entry name" value="Sig_transdc_resp-reg_C-effctor"/>
</dbReference>
<evidence type="ECO:0000313" key="4">
    <source>
        <dbReference type="EMBL" id="QIB66110.1"/>
    </source>
</evidence>
<reference evidence="4 5" key="1">
    <citation type="submission" date="2020-02" db="EMBL/GenBank/DDBJ databases">
        <title>Genome sequencing for Kineobactrum sp. M2.</title>
        <authorList>
            <person name="Park S.-J."/>
        </authorList>
    </citation>
    <scope>NUCLEOTIDE SEQUENCE [LARGE SCALE GENOMIC DNA]</scope>
    <source>
        <strain evidence="4 5">M2</strain>
    </source>
</reference>
<dbReference type="KEGG" id="kim:G3T16_12505"/>
<dbReference type="CDD" id="cd00383">
    <property type="entry name" value="trans_reg_C"/>
    <property type="match status" value="1"/>
</dbReference>
<evidence type="ECO:0000256" key="1">
    <source>
        <dbReference type="ARBA" id="ARBA00023125"/>
    </source>
</evidence>
<feature type="domain" description="OmpR/PhoB-type" evidence="3">
    <location>
        <begin position="547"/>
        <end position="644"/>
    </location>
</feature>
<dbReference type="Pfam" id="PF00486">
    <property type="entry name" value="Trans_reg_C"/>
    <property type="match status" value="1"/>
</dbReference>
<evidence type="ECO:0000259" key="3">
    <source>
        <dbReference type="PROSITE" id="PS51755"/>
    </source>
</evidence>
<feature type="DNA-binding region" description="OmpR/PhoB-type" evidence="2">
    <location>
        <begin position="547"/>
        <end position="644"/>
    </location>
</feature>
<accession>A0A6C0U1W2</accession>
<organism evidence="4 5">
    <name type="scientific">Kineobactrum salinum</name>
    <dbReference type="NCBI Taxonomy" id="2708301"/>
    <lineage>
        <taxon>Bacteria</taxon>
        <taxon>Pseudomonadati</taxon>
        <taxon>Pseudomonadota</taxon>
        <taxon>Gammaproteobacteria</taxon>
        <taxon>Cellvibrionales</taxon>
        <taxon>Halieaceae</taxon>
        <taxon>Kineobactrum</taxon>
    </lineage>
</organism>
<dbReference type="PROSITE" id="PS51755">
    <property type="entry name" value="OMPR_PHOB"/>
    <property type="match status" value="1"/>
</dbReference>
<dbReference type="InterPro" id="IPR001867">
    <property type="entry name" value="OmpR/PhoB-type_DNA-bd"/>
</dbReference>